<dbReference type="AlphaFoldDB" id="A0A0V1IMW8"/>
<evidence type="ECO:0000313" key="3">
    <source>
        <dbReference type="Proteomes" id="UP000054632"/>
    </source>
</evidence>
<comment type="caution">
    <text evidence="2">The sequence shown here is derived from an EMBL/GenBank/DDBJ whole genome shotgun (WGS) entry which is preliminary data.</text>
</comment>
<dbReference type="Proteomes" id="UP000054632">
    <property type="component" value="Unassembled WGS sequence"/>
</dbReference>
<dbReference type="EMBL" id="JYDS01000127">
    <property type="protein sequence ID" value="KRZ24155.1"/>
    <property type="molecule type" value="Genomic_DNA"/>
</dbReference>
<dbReference type="Proteomes" id="UP000054805">
    <property type="component" value="Unassembled WGS sequence"/>
</dbReference>
<organism evidence="2 4">
    <name type="scientific">Trichinella pseudospiralis</name>
    <name type="common">Parasitic roundworm</name>
    <dbReference type="NCBI Taxonomy" id="6337"/>
    <lineage>
        <taxon>Eukaryota</taxon>
        <taxon>Metazoa</taxon>
        <taxon>Ecdysozoa</taxon>
        <taxon>Nematoda</taxon>
        <taxon>Enoplea</taxon>
        <taxon>Dorylaimia</taxon>
        <taxon>Trichinellida</taxon>
        <taxon>Trichinellidae</taxon>
        <taxon>Trichinella</taxon>
    </lineage>
</organism>
<evidence type="ECO:0000313" key="1">
    <source>
        <dbReference type="EMBL" id="KRY69652.1"/>
    </source>
</evidence>
<name>A0A0V1IMW8_TRIPS</name>
<keyword evidence="4" id="KW-1185">Reference proteome</keyword>
<reference evidence="3 4" key="1">
    <citation type="submission" date="2015-01" db="EMBL/GenBank/DDBJ databases">
        <title>Evolution of Trichinella species and genotypes.</title>
        <authorList>
            <person name="Korhonen P.K."/>
            <person name="Edoardo P."/>
            <person name="Giuseppe L.R."/>
            <person name="Gasser R.B."/>
        </authorList>
    </citation>
    <scope>NUCLEOTIDE SEQUENCE [LARGE SCALE GENOMIC DNA]</scope>
    <source>
        <strain evidence="1">ISS13</strain>
        <strain evidence="2">ISS588</strain>
    </source>
</reference>
<evidence type="ECO:0000313" key="4">
    <source>
        <dbReference type="Proteomes" id="UP000054805"/>
    </source>
</evidence>
<protein>
    <submittedName>
        <fullName evidence="2">Uncharacterized protein</fullName>
    </submittedName>
</protein>
<dbReference type="EMBL" id="JYDR01000087">
    <property type="protein sequence ID" value="KRY69652.1"/>
    <property type="molecule type" value="Genomic_DNA"/>
</dbReference>
<accession>A0A0V1IMW8</accession>
<proteinExistence type="predicted"/>
<gene>
    <name evidence="1" type="ORF">T4A_8001</name>
    <name evidence="2" type="ORF">T4B_7843</name>
</gene>
<evidence type="ECO:0000313" key="2">
    <source>
        <dbReference type="EMBL" id="KRZ24155.1"/>
    </source>
</evidence>
<sequence>MSVAFGINKLLYNFNYSRADALSLIIFCNLNFIAIKCSTTAFHVKAKMAKADNISGFVCDNNVTTSLKALLMFSRLLLPPVLFDGDTRFNLFHLNGKQKISNYEDPFYHYQILNPVHFDLDSV</sequence>